<proteinExistence type="predicted"/>
<dbReference type="AlphaFoldDB" id="A0A7S4P6B8"/>
<evidence type="ECO:0000313" key="3">
    <source>
        <dbReference type="EMBL" id="CAE2324826.1"/>
    </source>
</evidence>
<evidence type="ECO:0000256" key="1">
    <source>
        <dbReference type="SAM" id="MobiDB-lite"/>
    </source>
</evidence>
<accession>A0A7S4P6B8</accession>
<reference evidence="3" key="1">
    <citation type="submission" date="2021-01" db="EMBL/GenBank/DDBJ databases">
        <authorList>
            <person name="Corre E."/>
            <person name="Pelletier E."/>
            <person name="Niang G."/>
            <person name="Scheremetjew M."/>
            <person name="Finn R."/>
            <person name="Kale V."/>
            <person name="Holt S."/>
            <person name="Cochrane G."/>
            <person name="Meng A."/>
            <person name="Brown T."/>
            <person name="Cohen L."/>
        </authorList>
    </citation>
    <scope>NUCLEOTIDE SEQUENCE</scope>
    <source>
        <strain evidence="3">CCMP 2712</strain>
    </source>
</reference>
<evidence type="ECO:0000256" key="2">
    <source>
        <dbReference type="SAM" id="SignalP"/>
    </source>
</evidence>
<feature type="chain" id="PRO_5030761184" evidence="2">
    <location>
        <begin position="19"/>
        <end position="230"/>
    </location>
</feature>
<feature type="region of interest" description="Disordered" evidence="1">
    <location>
        <begin position="57"/>
        <end position="91"/>
    </location>
</feature>
<sequence>MHSLANVMLVGSFIAASGFVQLPLAPTSRSSSSCLLLRNGQPLSILPNPRSCSSVAMQAKKKGKKVSSSKTKAAPSSPDATELYSSSSSSSESVEDVDADVSVKKLIRDRSLESLIEDIPKAAIVNEPKWKRKKDKEEEKEADIDAAFGLSGDMMRMIKNGTWACIALLVLLEVYARSPLAGDLRLPDAEERAIQVQRQEQAKEGKILPGVRPWAPFGLNAPADSPAPSK</sequence>
<gene>
    <name evidence="3" type="ORF">GTHE00462_LOCUS29579</name>
</gene>
<name>A0A7S4P6B8_GUITH</name>
<feature type="compositionally biased region" description="Low complexity" evidence="1">
    <location>
        <begin position="68"/>
        <end position="77"/>
    </location>
</feature>
<feature type="signal peptide" evidence="2">
    <location>
        <begin position="1"/>
        <end position="18"/>
    </location>
</feature>
<keyword evidence="2" id="KW-0732">Signal</keyword>
<protein>
    <submittedName>
        <fullName evidence="3">Uncharacterized protein</fullName>
    </submittedName>
</protein>
<organism evidence="3">
    <name type="scientific">Guillardia theta</name>
    <name type="common">Cryptophyte</name>
    <name type="synonym">Cryptomonas phi</name>
    <dbReference type="NCBI Taxonomy" id="55529"/>
    <lineage>
        <taxon>Eukaryota</taxon>
        <taxon>Cryptophyceae</taxon>
        <taxon>Pyrenomonadales</taxon>
        <taxon>Geminigeraceae</taxon>
        <taxon>Guillardia</taxon>
    </lineage>
</organism>
<dbReference type="EMBL" id="HBKN01037746">
    <property type="protein sequence ID" value="CAE2324826.1"/>
    <property type="molecule type" value="Transcribed_RNA"/>
</dbReference>